<dbReference type="Gene3D" id="1.10.1220.10">
    <property type="entry name" value="Met repressor-like"/>
    <property type="match status" value="1"/>
</dbReference>
<keyword evidence="2" id="KW-1185">Reference proteome</keyword>
<dbReference type="RefSeq" id="WP_046218546.1">
    <property type="nucleotide sequence ID" value="NZ_CP015324.1"/>
</dbReference>
<evidence type="ECO:0000313" key="1">
    <source>
        <dbReference type="EMBL" id="AWG44243.1"/>
    </source>
</evidence>
<gene>
    <name evidence="1" type="ORF">BEH_24955</name>
</gene>
<proteinExistence type="predicted"/>
<dbReference type="EMBL" id="CP015324">
    <property type="protein sequence ID" value="AWG44243.1"/>
    <property type="molecule type" value="Genomic_DNA"/>
</dbReference>
<dbReference type="InterPro" id="IPR013321">
    <property type="entry name" value="Arc_rbn_hlx_hlx"/>
</dbReference>
<keyword evidence="1" id="KW-0614">Plasmid</keyword>
<accession>A0A2S1LZJ8</accession>
<evidence type="ECO:0000313" key="2">
    <source>
        <dbReference type="Proteomes" id="UP000036202"/>
    </source>
</evidence>
<dbReference type="AlphaFoldDB" id="A0A2S1LZJ8"/>
<reference evidence="1 2" key="1">
    <citation type="journal article" date="2015" name="PLoS ONE">
        <title>Genome Sequence of Bacillus endophyticus and Analysis of Its Companion Mechanism in the Ketogulonigenium vulgare-Bacillus Strain Consortium.</title>
        <authorList>
            <person name="Jia N."/>
            <person name="Du J."/>
            <person name="Ding M.Z."/>
            <person name="Gao F."/>
            <person name="Yuan Y.J."/>
        </authorList>
    </citation>
    <scope>NUCLEOTIDE SEQUENCE [LARGE SCALE GENOMIC DNA]</scope>
    <source>
        <strain evidence="1 2">Hbe603</strain>
        <plasmid evidence="2">pbeh2</plasmid>
    </source>
</reference>
<dbReference type="OrthoDB" id="2355214at2"/>
<sequence>MDILLRNVDPVAVKKIDELAKEKGISRQEFLRGQIEMMAFFREQTTRELDLENLIDKNIQMMGKCVHFMEWNAKSLEKLHESIENVVGEIEEL</sequence>
<organism evidence="1 2">
    <name type="scientific">Priestia filamentosa</name>
    <dbReference type="NCBI Taxonomy" id="1402861"/>
    <lineage>
        <taxon>Bacteria</taxon>
        <taxon>Bacillati</taxon>
        <taxon>Bacillota</taxon>
        <taxon>Bacilli</taxon>
        <taxon>Bacillales</taxon>
        <taxon>Bacillaceae</taxon>
        <taxon>Priestia</taxon>
    </lineage>
</organism>
<geneLocation type="plasmid" evidence="2">
    <name>pbeh2</name>
</geneLocation>
<protein>
    <recommendedName>
        <fullName evidence="3">Ribbon-helix-helix protein CopG domain-containing protein</fullName>
    </recommendedName>
</protein>
<name>A0A2S1LZJ8_9BACI</name>
<evidence type="ECO:0008006" key="3">
    <source>
        <dbReference type="Google" id="ProtNLM"/>
    </source>
</evidence>
<dbReference type="KEGG" id="beo:BEH_24955"/>
<dbReference type="Proteomes" id="UP000036202">
    <property type="component" value="Plasmid pbeh2"/>
</dbReference>
<dbReference type="GO" id="GO:0006355">
    <property type="term" value="P:regulation of DNA-templated transcription"/>
    <property type="evidence" value="ECO:0007669"/>
    <property type="project" value="InterPro"/>
</dbReference>